<evidence type="ECO:0000256" key="1">
    <source>
        <dbReference type="ARBA" id="ARBA00004141"/>
    </source>
</evidence>
<feature type="transmembrane region" description="Helical" evidence="8">
    <location>
        <begin position="6"/>
        <end position="26"/>
    </location>
</feature>
<dbReference type="InterPro" id="IPR017452">
    <property type="entry name" value="GPCR_Rhodpsn_7TM"/>
</dbReference>
<dbReference type="GO" id="GO:0004930">
    <property type="term" value="F:G protein-coupled receptor activity"/>
    <property type="evidence" value="ECO:0007669"/>
    <property type="project" value="UniProtKB-KW"/>
</dbReference>
<protein>
    <recommendedName>
        <fullName evidence="9">G-protein coupled receptors family 1 profile domain-containing protein</fullName>
    </recommendedName>
</protein>
<dbReference type="Pfam" id="PF00001">
    <property type="entry name" value="7tm_1"/>
    <property type="match status" value="1"/>
</dbReference>
<evidence type="ECO:0000256" key="4">
    <source>
        <dbReference type="ARBA" id="ARBA00023040"/>
    </source>
</evidence>
<sequence>RFSGGVCLGLILVLGFFNNLLVLLIFTKFRSLWTPINLILLNISVSDILVCMCGIPFSFAASLQGRWLIGHHGCNLLVQCCDIWLLDIF</sequence>
<feature type="transmembrane region" description="Helical" evidence="8">
    <location>
        <begin position="38"/>
        <end position="59"/>
    </location>
</feature>
<keyword evidence="5 8" id="KW-0472">Membrane</keyword>
<keyword evidence="6" id="KW-0675">Receptor</keyword>
<dbReference type="SUPFAM" id="SSF81321">
    <property type="entry name" value="Family A G protein-coupled receptor-like"/>
    <property type="match status" value="1"/>
</dbReference>
<evidence type="ECO:0000256" key="3">
    <source>
        <dbReference type="ARBA" id="ARBA00022989"/>
    </source>
</evidence>
<keyword evidence="7" id="KW-0807">Transducer</keyword>
<dbReference type="Ensembl" id="ENSOTST00005022227.2">
    <property type="protein sequence ID" value="ENSOTSP00005020431.2"/>
    <property type="gene ID" value="ENSOTSG00005077264.1"/>
</dbReference>
<evidence type="ECO:0000259" key="9">
    <source>
        <dbReference type="PROSITE" id="PS50262"/>
    </source>
</evidence>
<evidence type="ECO:0000256" key="8">
    <source>
        <dbReference type="SAM" id="Phobius"/>
    </source>
</evidence>
<name>A0A8C8D1T1_ONCTS</name>
<keyword evidence="3 8" id="KW-1133">Transmembrane helix</keyword>
<dbReference type="InterPro" id="IPR050125">
    <property type="entry name" value="GPCR_opsins"/>
</dbReference>
<dbReference type="GO" id="GO:0016020">
    <property type="term" value="C:membrane"/>
    <property type="evidence" value="ECO:0007669"/>
    <property type="project" value="UniProtKB-SubCell"/>
</dbReference>
<dbReference type="PANTHER" id="PTHR24240">
    <property type="entry name" value="OPSIN"/>
    <property type="match status" value="1"/>
</dbReference>
<dbReference type="PROSITE" id="PS50262">
    <property type="entry name" value="G_PROTEIN_RECEP_F1_2"/>
    <property type="match status" value="1"/>
</dbReference>
<feature type="domain" description="G-protein coupled receptors family 1 profile" evidence="9">
    <location>
        <begin position="18"/>
        <end position="77"/>
    </location>
</feature>
<dbReference type="AlphaFoldDB" id="A0A8C8D1T1"/>
<dbReference type="Proteomes" id="UP000694402">
    <property type="component" value="Unassembled WGS sequence"/>
</dbReference>
<comment type="subcellular location">
    <subcellularLocation>
        <location evidence="1">Membrane</location>
        <topology evidence="1">Multi-pass membrane protein</topology>
    </subcellularLocation>
</comment>
<dbReference type="PRINTS" id="PR00237">
    <property type="entry name" value="GPCRRHODOPSN"/>
</dbReference>
<reference evidence="10" key="1">
    <citation type="submission" date="2025-08" db="UniProtKB">
        <authorList>
            <consortium name="Ensembl"/>
        </authorList>
    </citation>
    <scope>IDENTIFICATION</scope>
</reference>
<evidence type="ECO:0000313" key="10">
    <source>
        <dbReference type="Ensembl" id="ENSOTSP00005020431.2"/>
    </source>
</evidence>
<evidence type="ECO:0000256" key="5">
    <source>
        <dbReference type="ARBA" id="ARBA00023136"/>
    </source>
</evidence>
<evidence type="ECO:0000256" key="2">
    <source>
        <dbReference type="ARBA" id="ARBA00022692"/>
    </source>
</evidence>
<organism evidence="10 11">
    <name type="scientific">Oncorhynchus tshawytscha</name>
    <name type="common">Chinook salmon</name>
    <name type="synonym">Salmo tshawytscha</name>
    <dbReference type="NCBI Taxonomy" id="74940"/>
    <lineage>
        <taxon>Eukaryota</taxon>
        <taxon>Metazoa</taxon>
        <taxon>Chordata</taxon>
        <taxon>Craniata</taxon>
        <taxon>Vertebrata</taxon>
        <taxon>Euteleostomi</taxon>
        <taxon>Actinopterygii</taxon>
        <taxon>Neopterygii</taxon>
        <taxon>Teleostei</taxon>
        <taxon>Protacanthopterygii</taxon>
        <taxon>Salmoniformes</taxon>
        <taxon>Salmonidae</taxon>
        <taxon>Salmoninae</taxon>
        <taxon>Oncorhynchus</taxon>
    </lineage>
</organism>
<keyword evidence="11" id="KW-1185">Reference proteome</keyword>
<reference evidence="10" key="2">
    <citation type="submission" date="2025-09" db="UniProtKB">
        <authorList>
            <consortium name="Ensembl"/>
        </authorList>
    </citation>
    <scope>IDENTIFICATION</scope>
</reference>
<keyword evidence="2 8" id="KW-0812">Transmembrane</keyword>
<keyword evidence="4" id="KW-0297">G-protein coupled receptor</keyword>
<evidence type="ECO:0000256" key="6">
    <source>
        <dbReference type="ARBA" id="ARBA00023170"/>
    </source>
</evidence>
<dbReference type="InterPro" id="IPR000276">
    <property type="entry name" value="GPCR_Rhodpsn"/>
</dbReference>
<evidence type="ECO:0000313" key="11">
    <source>
        <dbReference type="Proteomes" id="UP000694402"/>
    </source>
</evidence>
<dbReference type="Gene3D" id="1.20.1070.10">
    <property type="entry name" value="Rhodopsin 7-helix transmembrane proteins"/>
    <property type="match status" value="1"/>
</dbReference>
<accession>A0A8C8D1T1</accession>
<dbReference type="GeneTree" id="ENSGT01000000222049"/>
<evidence type="ECO:0000256" key="7">
    <source>
        <dbReference type="ARBA" id="ARBA00023224"/>
    </source>
</evidence>
<proteinExistence type="predicted"/>
<gene>
    <name evidence="10" type="primary">TMEM167A</name>
</gene>